<gene>
    <name evidence="2" type="ORF">MA16_Dca007633</name>
</gene>
<evidence type="ECO:0000313" key="3">
    <source>
        <dbReference type="Proteomes" id="UP000233837"/>
    </source>
</evidence>
<dbReference type="Proteomes" id="UP000233837">
    <property type="component" value="Unassembled WGS sequence"/>
</dbReference>
<dbReference type="AlphaFoldDB" id="A0A2I0X0U1"/>
<accession>A0A2I0X0U1</accession>
<proteinExistence type="predicted"/>
<feature type="chain" id="PRO_5014119585" evidence="1">
    <location>
        <begin position="23"/>
        <end position="115"/>
    </location>
</feature>
<evidence type="ECO:0000256" key="1">
    <source>
        <dbReference type="SAM" id="SignalP"/>
    </source>
</evidence>
<protein>
    <submittedName>
        <fullName evidence="2">Uncharacterized protein</fullName>
    </submittedName>
</protein>
<name>A0A2I0X0U1_9ASPA</name>
<keyword evidence="3" id="KW-1185">Reference proteome</keyword>
<dbReference type="EMBL" id="KZ502235">
    <property type="protein sequence ID" value="PKU81526.1"/>
    <property type="molecule type" value="Genomic_DNA"/>
</dbReference>
<sequence>MVQGNWLCPLILSLVVYRLSDLHIIVKVKKADLTYYGCGHMPLKSQLVRSELDPLSELSDLAGLRDLHSLHVNNIITQMAGLFLHVSGFPCDISTSASYLLLLPGDLYFLDILST</sequence>
<reference evidence="2 3" key="1">
    <citation type="journal article" date="2016" name="Sci. Rep.">
        <title>The Dendrobium catenatum Lindl. genome sequence provides insights into polysaccharide synthase, floral development and adaptive evolution.</title>
        <authorList>
            <person name="Zhang G.Q."/>
            <person name="Xu Q."/>
            <person name="Bian C."/>
            <person name="Tsai W.C."/>
            <person name="Yeh C.M."/>
            <person name="Liu K.W."/>
            <person name="Yoshida K."/>
            <person name="Zhang L.S."/>
            <person name="Chang S.B."/>
            <person name="Chen F."/>
            <person name="Shi Y."/>
            <person name="Su Y.Y."/>
            <person name="Zhang Y.Q."/>
            <person name="Chen L.J."/>
            <person name="Yin Y."/>
            <person name="Lin M."/>
            <person name="Huang H."/>
            <person name="Deng H."/>
            <person name="Wang Z.W."/>
            <person name="Zhu S.L."/>
            <person name="Zhao X."/>
            <person name="Deng C."/>
            <person name="Niu S.C."/>
            <person name="Huang J."/>
            <person name="Wang M."/>
            <person name="Liu G.H."/>
            <person name="Yang H.J."/>
            <person name="Xiao X.J."/>
            <person name="Hsiao Y.Y."/>
            <person name="Wu W.L."/>
            <person name="Chen Y.Y."/>
            <person name="Mitsuda N."/>
            <person name="Ohme-Takagi M."/>
            <person name="Luo Y.B."/>
            <person name="Van de Peer Y."/>
            <person name="Liu Z.J."/>
        </authorList>
    </citation>
    <scope>NUCLEOTIDE SEQUENCE [LARGE SCALE GENOMIC DNA]</scope>
    <source>
        <tissue evidence="2">The whole plant</tissue>
    </source>
</reference>
<evidence type="ECO:0000313" key="2">
    <source>
        <dbReference type="EMBL" id="PKU81526.1"/>
    </source>
</evidence>
<organism evidence="2 3">
    <name type="scientific">Dendrobium catenatum</name>
    <dbReference type="NCBI Taxonomy" id="906689"/>
    <lineage>
        <taxon>Eukaryota</taxon>
        <taxon>Viridiplantae</taxon>
        <taxon>Streptophyta</taxon>
        <taxon>Embryophyta</taxon>
        <taxon>Tracheophyta</taxon>
        <taxon>Spermatophyta</taxon>
        <taxon>Magnoliopsida</taxon>
        <taxon>Liliopsida</taxon>
        <taxon>Asparagales</taxon>
        <taxon>Orchidaceae</taxon>
        <taxon>Epidendroideae</taxon>
        <taxon>Malaxideae</taxon>
        <taxon>Dendrobiinae</taxon>
        <taxon>Dendrobium</taxon>
    </lineage>
</organism>
<reference evidence="2 3" key="2">
    <citation type="journal article" date="2017" name="Nature">
        <title>The Apostasia genome and the evolution of orchids.</title>
        <authorList>
            <person name="Zhang G.Q."/>
            <person name="Liu K.W."/>
            <person name="Li Z."/>
            <person name="Lohaus R."/>
            <person name="Hsiao Y.Y."/>
            <person name="Niu S.C."/>
            <person name="Wang J.Y."/>
            <person name="Lin Y.C."/>
            <person name="Xu Q."/>
            <person name="Chen L.J."/>
            <person name="Yoshida K."/>
            <person name="Fujiwara S."/>
            <person name="Wang Z.W."/>
            <person name="Zhang Y.Q."/>
            <person name="Mitsuda N."/>
            <person name="Wang M."/>
            <person name="Liu G.H."/>
            <person name="Pecoraro L."/>
            <person name="Huang H.X."/>
            <person name="Xiao X.J."/>
            <person name="Lin M."/>
            <person name="Wu X.Y."/>
            <person name="Wu W.L."/>
            <person name="Chen Y.Y."/>
            <person name="Chang S.B."/>
            <person name="Sakamoto S."/>
            <person name="Ohme-Takagi M."/>
            <person name="Yagi M."/>
            <person name="Zeng S.J."/>
            <person name="Shen C.Y."/>
            <person name="Yeh C.M."/>
            <person name="Luo Y.B."/>
            <person name="Tsai W.C."/>
            <person name="Van de Peer Y."/>
            <person name="Liu Z.J."/>
        </authorList>
    </citation>
    <scope>NUCLEOTIDE SEQUENCE [LARGE SCALE GENOMIC DNA]</scope>
    <source>
        <tissue evidence="2">The whole plant</tissue>
    </source>
</reference>
<feature type="signal peptide" evidence="1">
    <location>
        <begin position="1"/>
        <end position="22"/>
    </location>
</feature>
<keyword evidence="1" id="KW-0732">Signal</keyword>